<evidence type="ECO:0000256" key="1">
    <source>
        <dbReference type="SAM" id="Phobius"/>
    </source>
</evidence>
<accession>A0A939T439</accession>
<dbReference type="RefSeq" id="WP_208260000.1">
    <property type="nucleotide sequence ID" value="NZ_JAGEOJ010000015.1"/>
</dbReference>
<sequence>MDWLTTLIMGNTVQTTGLLLESRHLVGFVAAILAAMLAAQLGWHGTDRIIAWRGRPDED</sequence>
<feature type="transmembrane region" description="Helical" evidence="1">
    <location>
        <begin position="25"/>
        <end position="43"/>
    </location>
</feature>
<keyword evidence="3" id="KW-1185">Reference proteome</keyword>
<keyword evidence="1" id="KW-0472">Membrane</keyword>
<name>A0A939T439_9ACTN</name>
<protein>
    <submittedName>
        <fullName evidence="2">Uncharacterized protein</fullName>
    </submittedName>
</protein>
<proteinExistence type="predicted"/>
<organism evidence="2 3">
    <name type="scientific">Actinomadura barringtoniae</name>
    <dbReference type="NCBI Taxonomy" id="1427535"/>
    <lineage>
        <taxon>Bacteria</taxon>
        <taxon>Bacillati</taxon>
        <taxon>Actinomycetota</taxon>
        <taxon>Actinomycetes</taxon>
        <taxon>Streptosporangiales</taxon>
        <taxon>Thermomonosporaceae</taxon>
        <taxon>Actinomadura</taxon>
    </lineage>
</organism>
<evidence type="ECO:0000313" key="3">
    <source>
        <dbReference type="Proteomes" id="UP000669179"/>
    </source>
</evidence>
<evidence type="ECO:0000313" key="2">
    <source>
        <dbReference type="EMBL" id="MBO2452106.1"/>
    </source>
</evidence>
<gene>
    <name evidence="2" type="ORF">J4573_33810</name>
</gene>
<dbReference type="AlphaFoldDB" id="A0A939T439"/>
<keyword evidence="1" id="KW-1133">Transmembrane helix</keyword>
<keyword evidence="1" id="KW-0812">Transmembrane</keyword>
<dbReference type="EMBL" id="JAGEOJ010000015">
    <property type="protein sequence ID" value="MBO2452106.1"/>
    <property type="molecule type" value="Genomic_DNA"/>
</dbReference>
<comment type="caution">
    <text evidence="2">The sequence shown here is derived from an EMBL/GenBank/DDBJ whole genome shotgun (WGS) entry which is preliminary data.</text>
</comment>
<reference evidence="2" key="1">
    <citation type="submission" date="2021-03" db="EMBL/GenBank/DDBJ databases">
        <authorList>
            <person name="Kanchanasin P."/>
            <person name="Saeng-In P."/>
            <person name="Phongsopitanun W."/>
            <person name="Yuki M."/>
            <person name="Kudo T."/>
            <person name="Ohkuma M."/>
            <person name="Tanasupawat S."/>
        </authorList>
    </citation>
    <scope>NUCLEOTIDE SEQUENCE</scope>
    <source>
        <strain evidence="2">GKU 128</strain>
    </source>
</reference>
<dbReference type="Proteomes" id="UP000669179">
    <property type="component" value="Unassembled WGS sequence"/>
</dbReference>